<keyword evidence="2" id="KW-0560">Oxidoreductase</keyword>
<dbReference type="CDD" id="cd13900">
    <property type="entry name" value="CuRO_3_Tth-MCO_like"/>
    <property type="match status" value="1"/>
</dbReference>
<keyword evidence="7" id="KW-1185">Reference proteome</keyword>
<evidence type="ECO:0000259" key="5">
    <source>
        <dbReference type="Pfam" id="PF07732"/>
    </source>
</evidence>
<reference evidence="6 7" key="1">
    <citation type="submission" date="2016-10" db="EMBL/GenBank/DDBJ databases">
        <authorList>
            <person name="Varghese N."/>
            <person name="Submissions S."/>
        </authorList>
    </citation>
    <scope>NUCLEOTIDE SEQUENCE [LARGE SCALE GENOMIC DNA]</scope>
    <source>
        <strain evidence="6 7">DSM 16392</strain>
    </source>
</reference>
<dbReference type="InterPro" id="IPR011707">
    <property type="entry name" value="Cu-oxidase-like_N"/>
</dbReference>
<evidence type="ECO:0000256" key="2">
    <source>
        <dbReference type="ARBA" id="ARBA00023002"/>
    </source>
</evidence>
<dbReference type="InterPro" id="IPR002355">
    <property type="entry name" value="Cu_oxidase_Cu_BS"/>
</dbReference>
<evidence type="ECO:0000313" key="7">
    <source>
        <dbReference type="Proteomes" id="UP000199598"/>
    </source>
</evidence>
<accession>A0A1I4EII5</accession>
<dbReference type="PROSITE" id="PS00080">
    <property type="entry name" value="MULTICOPPER_OXIDASE2"/>
    <property type="match status" value="1"/>
</dbReference>
<feature type="domain" description="Plastocyanin-like" evidence="5">
    <location>
        <begin position="109"/>
        <end position="179"/>
    </location>
</feature>
<dbReference type="RefSeq" id="WP_093523179.1">
    <property type="nucleotide sequence ID" value="NZ_FOSK01000015.1"/>
</dbReference>
<dbReference type="PANTHER" id="PTHR11709">
    <property type="entry name" value="MULTI-COPPER OXIDASE"/>
    <property type="match status" value="1"/>
</dbReference>
<dbReference type="Pfam" id="PF00394">
    <property type="entry name" value="Cu-oxidase"/>
    <property type="match status" value="1"/>
</dbReference>
<evidence type="ECO:0000259" key="4">
    <source>
        <dbReference type="Pfam" id="PF07731"/>
    </source>
</evidence>
<comment type="caution">
    <text evidence="6">The sequence shown here is derived from an EMBL/GenBank/DDBJ whole genome shotgun (WGS) entry which is preliminary data.</text>
</comment>
<keyword evidence="6" id="KW-0946">Virion</keyword>
<sequence>MSEAKPFSFLSPIKNPPAYVMDPEKKHLEVTLDVEYDTNNVFSFEKPHNVPTYTRVFTSDLTKEAGNTLTGPTIEIRPGSKLQIHTHNKLPEQDQAEPDDINFPYGFNNYNIHTHGLHVTPESPGDNVCMTIRPGEEYDYEYDIPADHPPGVYWYHPHKHGSVALQVGSGMAGMIIVRGPFDDQLKEMGVKEYCMVFQNIAVNAEGKVEDQKQVAKFPNSEYNITVNSQYCPIIKVKPGELINLRLLNATTRSSINFECPFFGQMFIYGYDGNPTDNYRRQGGISLAPANRASILLKISEAATPGAFYYVQNDSVEYQFIPHYKYHNNPPLFAIEVERGEEIGAAIYMPSEPAERTTPPPFPESLQSGLLEPIGPEEVTNKRTLTFQANTLDNPEKYYRGVNVTIDHGQFGGCEVVNHWVQLDAVEEWTLENESEFPHPIHIHVNPMYVFEIQGEDPLDYTLELPFWADTIQVPPHGHVKFRMRFKDFVGKYPLHCHLLYHEDGGMMQHVKVVRDLKEKDDWNNNQ</sequence>
<dbReference type="Proteomes" id="UP000199598">
    <property type="component" value="Unassembled WGS sequence"/>
</dbReference>
<dbReference type="Pfam" id="PF07732">
    <property type="entry name" value="Cu-oxidase_3"/>
    <property type="match status" value="1"/>
</dbReference>
<feature type="domain" description="Plastocyanin-like" evidence="4">
    <location>
        <begin position="420"/>
        <end position="512"/>
    </location>
</feature>
<evidence type="ECO:0000259" key="3">
    <source>
        <dbReference type="Pfam" id="PF00394"/>
    </source>
</evidence>
<dbReference type="EMBL" id="FOSK01000015">
    <property type="protein sequence ID" value="SFL05544.1"/>
    <property type="molecule type" value="Genomic_DNA"/>
</dbReference>
<keyword evidence="6" id="KW-0167">Capsid protein</keyword>
<gene>
    <name evidence="6" type="ORF">SAMN04488518_11588</name>
</gene>
<dbReference type="PANTHER" id="PTHR11709:SF518">
    <property type="entry name" value="MULTICOPPER OXIDASE"/>
    <property type="match status" value="1"/>
</dbReference>
<dbReference type="InterPro" id="IPR045087">
    <property type="entry name" value="Cu-oxidase_fam"/>
</dbReference>
<keyword evidence="1" id="KW-0479">Metal-binding</keyword>
<feature type="domain" description="Plastocyanin-like" evidence="3">
    <location>
        <begin position="212"/>
        <end position="315"/>
    </location>
</feature>
<organism evidence="6 7">
    <name type="scientific">Pseudovibrio ascidiaceicola</name>
    <dbReference type="NCBI Taxonomy" id="285279"/>
    <lineage>
        <taxon>Bacteria</taxon>
        <taxon>Pseudomonadati</taxon>
        <taxon>Pseudomonadota</taxon>
        <taxon>Alphaproteobacteria</taxon>
        <taxon>Hyphomicrobiales</taxon>
        <taxon>Stappiaceae</taxon>
        <taxon>Pseudovibrio</taxon>
    </lineage>
</organism>
<dbReference type="Gene3D" id="2.60.40.420">
    <property type="entry name" value="Cupredoxins - blue copper proteins"/>
    <property type="match status" value="3"/>
</dbReference>
<keyword evidence="6" id="KW-0131">Cell cycle</keyword>
<evidence type="ECO:0000256" key="1">
    <source>
        <dbReference type="ARBA" id="ARBA00022723"/>
    </source>
</evidence>
<dbReference type="PROSITE" id="PS00079">
    <property type="entry name" value="MULTICOPPER_OXIDASE1"/>
    <property type="match status" value="1"/>
</dbReference>
<dbReference type="Pfam" id="PF07731">
    <property type="entry name" value="Cu-oxidase_2"/>
    <property type="match status" value="1"/>
</dbReference>
<proteinExistence type="predicted"/>
<dbReference type="GO" id="GO:0051301">
    <property type="term" value="P:cell division"/>
    <property type="evidence" value="ECO:0007669"/>
    <property type="project" value="UniProtKB-KW"/>
</dbReference>
<name>A0A1I4EII5_9HYPH</name>
<dbReference type="InterPro" id="IPR008972">
    <property type="entry name" value="Cupredoxin"/>
</dbReference>
<keyword evidence="6" id="KW-0132">Cell division</keyword>
<protein>
    <submittedName>
        <fullName evidence="6">Multicopper oxidase with three cupredoxin domains (Includes cell division protein FtsP and spore coat protein CotA)</fullName>
    </submittedName>
</protein>
<dbReference type="InterPro" id="IPR033138">
    <property type="entry name" value="Cu_oxidase_CS"/>
</dbReference>
<dbReference type="InterPro" id="IPR001117">
    <property type="entry name" value="Cu-oxidase_2nd"/>
</dbReference>
<dbReference type="CDD" id="cd13853">
    <property type="entry name" value="CuRO_1_Tth-MCO_like"/>
    <property type="match status" value="1"/>
</dbReference>
<evidence type="ECO:0000313" key="6">
    <source>
        <dbReference type="EMBL" id="SFL05544.1"/>
    </source>
</evidence>
<dbReference type="InterPro" id="IPR011706">
    <property type="entry name" value="Cu-oxidase_C"/>
</dbReference>
<dbReference type="SUPFAM" id="SSF49503">
    <property type="entry name" value="Cupredoxins"/>
    <property type="match status" value="3"/>
</dbReference>